<comment type="caution">
    <text evidence="1">The sequence shown here is derived from an EMBL/GenBank/DDBJ whole genome shotgun (WGS) entry which is preliminary data.</text>
</comment>
<proteinExistence type="predicted"/>
<evidence type="ECO:0000313" key="1">
    <source>
        <dbReference type="EMBL" id="KAI8019365.1"/>
    </source>
</evidence>
<gene>
    <name evidence="1" type="ORF">LOK49_LG04G02544</name>
</gene>
<dbReference type="EMBL" id="CM045759">
    <property type="protein sequence ID" value="KAI8019365.1"/>
    <property type="molecule type" value="Genomic_DNA"/>
</dbReference>
<reference evidence="1 2" key="1">
    <citation type="journal article" date="2022" name="Plant J.">
        <title>Chromosome-level genome of Camellia lanceoleosa provides a valuable resource for understanding genome evolution and self-incompatibility.</title>
        <authorList>
            <person name="Gong W."/>
            <person name="Xiao S."/>
            <person name="Wang L."/>
            <person name="Liao Z."/>
            <person name="Chang Y."/>
            <person name="Mo W."/>
            <person name="Hu G."/>
            <person name="Li W."/>
            <person name="Zhao G."/>
            <person name="Zhu H."/>
            <person name="Hu X."/>
            <person name="Ji K."/>
            <person name="Xiang X."/>
            <person name="Song Q."/>
            <person name="Yuan D."/>
            <person name="Jin S."/>
            <person name="Zhang L."/>
        </authorList>
    </citation>
    <scope>NUCLEOTIDE SEQUENCE [LARGE SCALE GENOMIC DNA]</scope>
    <source>
        <strain evidence="1">SQ_2022a</strain>
    </source>
</reference>
<organism evidence="1 2">
    <name type="scientific">Camellia lanceoleosa</name>
    <dbReference type="NCBI Taxonomy" id="1840588"/>
    <lineage>
        <taxon>Eukaryota</taxon>
        <taxon>Viridiplantae</taxon>
        <taxon>Streptophyta</taxon>
        <taxon>Embryophyta</taxon>
        <taxon>Tracheophyta</taxon>
        <taxon>Spermatophyta</taxon>
        <taxon>Magnoliopsida</taxon>
        <taxon>eudicotyledons</taxon>
        <taxon>Gunneridae</taxon>
        <taxon>Pentapetalae</taxon>
        <taxon>asterids</taxon>
        <taxon>Ericales</taxon>
        <taxon>Theaceae</taxon>
        <taxon>Camellia</taxon>
    </lineage>
</organism>
<name>A0ACC0I3S4_9ERIC</name>
<protein>
    <submittedName>
        <fullName evidence="1">Uncharacterized protein</fullName>
    </submittedName>
</protein>
<dbReference type="Proteomes" id="UP001060215">
    <property type="component" value="Chromosome 2"/>
</dbReference>
<evidence type="ECO:0000313" key="2">
    <source>
        <dbReference type="Proteomes" id="UP001060215"/>
    </source>
</evidence>
<sequence>MILVKGLSFLFQRIGCLFLAEITTVVFLDEVTLANMMVNSGGADSSASEGTSGHKASCSGNPSLIREFFPRGCAATGCSCAFRRADRGAPSGEFKRKKERSRGRPKHVLSSRSGRTRLQRIHHRPKV</sequence>
<accession>A0ACC0I3S4</accession>
<keyword evidence="2" id="KW-1185">Reference proteome</keyword>